<name>A0ACB8Q7M4_9AGAM</name>
<comment type="caution">
    <text evidence="1">The sequence shown here is derived from an EMBL/GenBank/DDBJ whole genome shotgun (WGS) entry which is preliminary data.</text>
</comment>
<accession>A0ACB8Q7M4</accession>
<reference evidence="1" key="1">
    <citation type="submission" date="2021-02" db="EMBL/GenBank/DDBJ databases">
        <authorList>
            <consortium name="DOE Joint Genome Institute"/>
            <person name="Ahrendt S."/>
            <person name="Looney B.P."/>
            <person name="Miyauchi S."/>
            <person name="Morin E."/>
            <person name="Drula E."/>
            <person name="Courty P.E."/>
            <person name="Chicoki N."/>
            <person name="Fauchery L."/>
            <person name="Kohler A."/>
            <person name="Kuo A."/>
            <person name="Labutti K."/>
            <person name="Pangilinan J."/>
            <person name="Lipzen A."/>
            <person name="Riley R."/>
            <person name="Andreopoulos W."/>
            <person name="He G."/>
            <person name="Johnson J."/>
            <person name="Barry K.W."/>
            <person name="Grigoriev I.V."/>
            <person name="Nagy L."/>
            <person name="Hibbett D."/>
            <person name="Henrissat B."/>
            <person name="Matheny P.B."/>
            <person name="Labbe J."/>
            <person name="Martin F."/>
        </authorList>
    </citation>
    <scope>NUCLEOTIDE SEQUENCE</scope>
    <source>
        <strain evidence="1">EC-137</strain>
    </source>
</reference>
<dbReference type="Proteomes" id="UP000814128">
    <property type="component" value="Unassembled WGS sequence"/>
</dbReference>
<gene>
    <name evidence="1" type="ORF">K488DRAFT_90560</name>
</gene>
<dbReference type="EMBL" id="MU273856">
    <property type="protein sequence ID" value="KAI0027689.1"/>
    <property type="molecule type" value="Genomic_DNA"/>
</dbReference>
<keyword evidence="2" id="KW-1185">Reference proteome</keyword>
<evidence type="ECO:0000313" key="1">
    <source>
        <dbReference type="EMBL" id="KAI0027689.1"/>
    </source>
</evidence>
<reference evidence="1" key="2">
    <citation type="journal article" date="2022" name="New Phytol.">
        <title>Evolutionary transition to the ectomycorrhizal habit in the genomes of a hyperdiverse lineage of mushroom-forming fungi.</title>
        <authorList>
            <person name="Looney B."/>
            <person name="Miyauchi S."/>
            <person name="Morin E."/>
            <person name="Drula E."/>
            <person name="Courty P.E."/>
            <person name="Kohler A."/>
            <person name="Kuo A."/>
            <person name="LaButti K."/>
            <person name="Pangilinan J."/>
            <person name="Lipzen A."/>
            <person name="Riley R."/>
            <person name="Andreopoulos W."/>
            <person name="He G."/>
            <person name="Johnson J."/>
            <person name="Nolan M."/>
            <person name="Tritt A."/>
            <person name="Barry K.W."/>
            <person name="Grigoriev I.V."/>
            <person name="Nagy L.G."/>
            <person name="Hibbett D."/>
            <person name="Henrissat B."/>
            <person name="Matheny P.B."/>
            <person name="Labbe J."/>
            <person name="Martin F.M."/>
        </authorList>
    </citation>
    <scope>NUCLEOTIDE SEQUENCE</scope>
    <source>
        <strain evidence="1">EC-137</strain>
    </source>
</reference>
<proteinExistence type="predicted"/>
<protein>
    <submittedName>
        <fullName evidence="1">Uncharacterized protein</fullName>
    </submittedName>
</protein>
<sequence length="157" mass="16782">MSSLNDPSPASLHPSTPAARARRADRPPSTHTDDTEDRASIRDDISIISAIRPVPPLAELPEIPATDLDLALSLDSILGATDSTSDAKVQKRASNVLKLSEENEKLKAELKAMSDRLEAAERRRIELENQWRARGSGHGDAPAGHPSQPTAHAAGTS</sequence>
<organism evidence="1 2">
    <name type="scientific">Vararia minispora EC-137</name>
    <dbReference type="NCBI Taxonomy" id="1314806"/>
    <lineage>
        <taxon>Eukaryota</taxon>
        <taxon>Fungi</taxon>
        <taxon>Dikarya</taxon>
        <taxon>Basidiomycota</taxon>
        <taxon>Agaricomycotina</taxon>
        <taxon>Agaricomycetes</taxon>
        <taxon>Russulales</taxon>
        <taxon>Lachnocladiaceae</taxon>
        <taxon>Vararia</taxon>
    </lineage>
</organism>
<evidence type="ECO:0000313" key="2">
    <source>
        <dbReference type="Proteomes" id="UP000814128"/>
    </source>
</evidence>